<comment type="caution">
    <text evidence="9">Lacks conserved residue(s) required for the propagation of feature annotation.</text>
</comment>
<comment type="similarity">
    <text evidence="1 9">Belongs to the GTP-binding SRP family. SRP54 subfamily.</text>
</comment>
<dbReference type="GO" id="GO:0008312">
    <property type="term" value="F:7S RNA binding"/>
    <property type="evidence" value="ECO:0007669"/>
    <property type="project" value="InterPro"/>
</dbReference>
<comment type="caution">
    <text evidence="12">The sequence shown here is derived from an EMBL/GenBank/DDBJ whole genome shotgun (WGS) entry which is preliminary data.</text>
</comment>
<keyword evidence="2 9" id="KW-0547">Nucleotide-binding</keyword>
<dbReference type="Pfam" id="PF00448">
    <property type="entry name" value="SRP54"/>
    <property type="match status" value="1"/>
</dbReference>
<dbReference type="InterPro" id="IPR004780">
    <property type="entry name" value="SRP"/>
</dbReference>
<dbReference type="CDD" id="cd18539">
    <property type="entry name" value="SRP_G"/>
    <property type="match status" value="1"/>
</dbReference>
<accession>A0A0S8GF00</accession>
<evidence type="ECO:0000256" key="10">
    <source>
        <dbReference type="SAM" id="Coils"/>
    </source>
</evidence>
<dbReference type="GO" id="GO:0005525">
    <property type="term" value="F:GTP binding"/>
    <property type="evidence" value="ECO:0007669"/>
    <property type="project" value="UniProtKB-UniRule"/>
</dbReference>
<feature type="coiled-coil region" evidence="10">
    <location>
        <begin position="302"/>
        <end position="334"/>
    </location>
</feature>
<keyword evidence="10" id="KW-0175">Coiled coil</keyword>
<dbReference type="GO" id="GO:0006614">
    <property type="term" value="P:SRP-dependent cotranslational protein targeting to membrane"/>
    <property type="evidence" value="ECO:0007669"/>
    <property type="project" value="InterPro"/>
</dbReference>
<protein>
    <recommendedName>
        <fullName evidence="9">Signal recognition particle protein</fullName>
        <ecNumber evidence="9">3.6.5.4</ecNumber>
    </recommendedName>
    <alternativeName>
        <fullName evidence="9">Fifty-four homolog</fullName>
    </alternativeName>
</protein>
<evidence type="ECO:0000259" key="11">
    <source>
        <dbReference type="PROSITE" id="PS00300"/>
    </source>
</evidence>
<dbReference type="PROSITE" id="PS00300">
    <property type="entry name" value="SRP54"/>
    <property type="match status" value="1"/>
</dbReference>
<dbReference type="EC" id="3.6.5.4" evidence="9"/>
<evidence type="ECO:0000256" key="1">
    <source>
        <dbReference type="ARBA" id="ARBA00005450"/>
    </source>
</evidence>
<keyword evidence="9" id="KW-0963">Cytoplasm</keyword>
<evidence type="ECO:0000313" key="13">
    <source>
        <dbReference type="Proteomes" id="UP000051717"/>
    </source>
</evidence>
<dbReference type="SMART" id="SM00963">
    <property type="entry name" value="SRP54_N"/>
    <property type="match status" value="1"/>
</dbReference>
<evidence type="ECO:0000256" key="4">
    <source>
        <dbReference type="ARBA" id="ARBA00022884"/>
    </source>
</evidence>
<dbReference type="SUPFAM" id="SSF52540">
    <property type="entry name" value="P-loop containing nucleoside triphosphate hydrolases"/>
    <property type="match status" value="1"/>
</dbReference>
<evidence type="ECO:0000256" key="3">
    <source>
        <dbReference type="ARBA" id="ARBA00022801"/>
    </source>
</evidence>
<dbReference type="InterPro" id="IPR004125">
    <property type="entry name" value="Signal_recog_particle_SRP54_M"/>
</dbReference>
<dbReference type="SMART" id="SM00382">
    <property type="entry name" value="AAA"/>
    <property type="match status" value="1"/>
</dbReference>
<dbReference type="InterPro" id="IPR027417">
    <property type="entry name" value="P-loop_NTPase"/>
</dbReference>
<dbReference type="InterPro" id="IPR042101">
    <property type="entry name" value="SRP54_N_sf"/>
</dbReference>
<dbReference type="InterPro" id="IPR013822">
    <property type="entry name" value="Signal_recog_particl_SRP54_hlx"/>
</dbReference>
<dbReference type="InterPro" id="IPR003593">
    <property type="entry name" value="AAA+_ATPase"/>
</dbReference>
<dbReference type="InterPro" id="IPR000897">
    <property type="entry name" value="SRP54_GTPase_dom"/>
</dbReference>
<comment type="catalytic activity">
    <reaction evidence="8 9">
        <text>GTP + H2O = GDP + phosphate + H(+)</text>
        <dbReference type="Rhea" id="RHEA:19669"/>
        <dbReference type="ChEBI" id="CHEBI:15377"/>
        <dbReference type="ChEBI" id="CHEBI:15378"/>
        <dbReference type="ChEBI" id="CHEBI:37565"/>
        <dbReference type="ChEBI" id="CHEBI:43474"/>
        <dbReference type="ChEBI" id="CHEBI:58189"/>
        <dbReference type="EC" id="3.6.5.4"/>
    </reaction>
</comment>
<dbReference type="EMBL" id="LJUI01000005">
    <property type="protein sequence ID" value="KPK71280.1"/>
    <property type="molecule type" value="Genomic_DNA"/>
</dbReference>
<comment type="function">
    <text evidence="9">Involved in targeting and insertion of nascent membrane proteins into the cytoplasmic membrane. Binds to the hydrophobic signal sequence of the ribosome-nascent chain (RNC) as it emerges from the ribosomes. The SRP-RNC complex is then targeted to the cytoplasmic membrane where it interacts with the SRP receptor FtsY.</text>
</comment>
<keyword evidence="4 9" id="KW-0694">RNA-binding</keyword>
<dbReference type="PATRIC" id="fig|1703774.3.peg.2475"/>
<proteinExistence type="inferred from homology"/>
<dbReference type="PANTHER" id="PTHR11564">
    <property type="entry name" value="SIGNAL RECOGNITION PARTICLE 54K PROTEIN SRP54"/>
    <property type="match status" value="1"/>
</dbReference>
<evidence type="ECO:0000256" key="6">
    <source>
        <dbReference type="ARBA" id="ARBA00023135"/>
    </source>
</evidence>
<dbReference type="HAMAP" id="MF_00306">
    <property type="entry name" value="SRP54"/>
    <property type="match status" value="1"/>
</dbReference>
<feature type="binding site" evidence="9">
    <location>
        <begin position="107"/>
        <end position="114"/>
    </location>
    <ligand>
        <name>GTP</name>
        <dbReference type="ChEBI" id="CHEBI:37565"/>
    </ligand>
</feature>
<evidence type="ECO:0000256" key="8">
    <source>
        <dbReference type="ARBA" id="ARBA00048027"/>
    </source>
</evidence>
<keyword evidence="6 9" id="KW-0733">Signal recognition particle</keyword>
<dbReference type="GO" id="GO:0048500">
    <property type="term" value="C:signal recognition particle"/>
    <property type="evidence" value="ECO:0007669"/>
    <property type="project" value="UniProtKB-UniRule"/>
</dbReference>
<dbReference type="GO" id="GO:0003924">
    <property type="term" value="F:GTPase activity"/>
    <property type="evidence" value="ECO:0007669"/>
    <property type="project" value="UniProtKB-UniRule"/>
</dbReference>
<dbReference type="Pfam" id="PF02881">
    <property type="entry name" value="SRP54_N"/>
    <property type="match status" value="1"/>
</dbReference>
<dbReference type="Gene3D" id="1.10.260.30">
    <property type="entry name" value="Signal recognition particle, SRP54 subunit, M-domain"/>
    <property type="match status" value="1"/>
</dbReference>
<keyword evidence="5 9" id="KW-0342">GTP-binding</keyword>
<dbReference type="Gene3D" id="3.40.50.300">
    <property type="entry name" value="P-loop containing nucleotide triphosphate hydrolases"/>
    <property type="match status" value="1"/>
</dbReference>
<keyword evidence="3 9" id="KW-0378">Hydrolase</keyword>
<dbReference type="AlphaFoldDB" id="A0A0S8GF00"/>
<dbReference type="InterPro" id="IPR022941">
    <property type="entry name" value="SRP54"/>
</dbReference>
<name>A0A0S8GF00_UNCT6</name>
<reference evidence="12 13" key="1">
    <citation type="journal article" date="2015" name="Microbiome">
        <title>Genomic resolution of linkages in carbon, nitrogen, and sulfur cycling among widespread estuary sediment bacteria.</title>
        <authorList>
            <person name="Baker B.J."/>
            <person name="Lazar C.S."/>
            <person name="Teske A.P."/>
            <person name="Dick G.J."/>
        </authorList>
    </citation>
    <scope>NUCLEOTIDE SEQUENCE [LARGE SCALE GENOMIC DNA]</scope>
    <source>
        <strain evidence="12">SM23_40</strain>
    </source>
</reference>
<dbReference type="SMART" id="SM00962">
    <property type="entry name" value="SRP54"/>
    <property type="match status" value="1"/>
</dbReference>
<feature type="binding site" evidence="9">
    <location>
        <begin position="246"/>
        <end position="249"/>
    </location>
    <ligand>
        <name>GTP</name>
        <dbReference type="ChEBI" id="CHEBI:37565"/>
    </ligand>
</feature>
<comment type="subcellular location">
    <subcellularLocation>
        <location evidence="9">Cytoplasm</location>
    </subcellularLocation>
    <text evidence="9">The SRP-RNC complex is targeted to the cytoplasmic membrane.</text>
</comment>
<comment type="domain">
    <text evidence="9">Composed of three domains: the N-terminal N domain, which is responsible for interactions with the ribosome, the central G domain, which binds GTP, and the C-terminal M domain, which binds the RNA and the signal sequence of the RNC.</text>
</comment>
<organism evidence="12 13">
    <name type="scientific">candidate division TA06 bacterium SM23_40</name>
    <dbReference type="NCBI Taxonomy" id="1703774"/>
    <lineage>
        <taxon>Bacteria</taxon>
        <taxon>Bacteria division TA06</taxon>
    </lineage>
</organism>
<dbReference type="SUPFAM" id="SSF47446">
    <property type="entry name" value="Signal peptide-binding domain"/>
    <property type="match status" value="1"/>
</dbReference>
<gene>
    <name evidence="9" type="primary">ffh</name>
    <name evidence="12" type="ORF">AMJ82_01310</name>
</gene>
<evidence type="ECO:0000256" key="9">
    <source>
        <dbReference type="HAMAP-Rule" id="MF_00306"/>
    </source>
</evidence>
<dbReference type="PANTHER" id="PTHR11564:SF5">
    <property type="entry name" value="SIGNAL RECOGNITION PARTICLE SUBUNIT SRP54"/>
    <property type="match status" value="1"/>
</dbReference>
<dbReference type="NCBIfam" id="TIGR00959">
    <property type="entry name" value="ffh"/>
    <property type="match status" value="1"/>
</dbReference>
<dbReference type="Pfam" id="PF02978">
    <property type="entry name" value="SRP_SPB"/>
    <property type="match status" value="1"/>
</dbReference>
<evidence type="ECO:0000313" key="12">
    <source>
        <dbReference type="EMBL" id="KPK71280.1"/>
    </source>
</evidence>
<feature type="domain" description="SRP54-type proteins GTP-binding" evidence="11">
    <location>
        <begin position="267"/>
        <end position="280"/>
    </location>
</feature>
<dbReference type="Gene3D" id="1.20.120.140">
    <property type="entry name" value="Signal recognition particle SRP54, nucleotide-binding domain"/>
    <property type="match status" value="1"/>
</dbReference>
<evidence type="ECO:0000256" key="2">
    <source>
        <dbReference type="ARBA" id="ARBA00022741"/>
    </source>
</evidence>
<keyword evidence="7 9" id="KW-0687">Ribonucleoprotein</keyword>
<comment type="subunit">
    <text evidence="9">Part of the signal recognition particle protein translocation system, which is composed of SRP and FtsY.</text>
</comment>
<dbReference type="Proteomes" id="UP000051717">
    <property type="component" value="Unassembled WGS sequence"/>
</dbReference>
<evidence type="ECO:0000256" key="5">
    <source>
        <dbReference type="ARBA" id="ARBA00023134"/>
    </source>
</evidence>
<sequence>MFDDLTEKLGDVFRRLRGYGRLSEKDVRAAMREIRIALLEADVNYRVVKDFIDSVQSEAVGERVTKSVSPGYQVIKIVHDELVSLLGGEGERIGFAASPPTVIMLVGLQGCGKTTLAAKLAHRLKKAGKRPLLVACDTRRPAAREQLAIVADQVPAPVFFGDGTDAVEVAASAVKGAREQGRDLLILDTGGRLHIDDELMDELARMKDAVHPTEICLVADGMTGQDAVQVAKEFDDRLGIDGVILTKLDGDARGGAALSIRAVTGRPIKFVGVGEKVGDLEEFIPERMASRILGLGDVVSLVEKAEAVIDQKEAERLEAKLRKEEFTLDDFLDQLRQMRRIAPLDQVLQMVPGVDRKMLKSAVVDEAALDRFEAIVCSMTREERRRPEILDGSRRKRIAKGSGTTLHDVNNVVKQFMMARKLMKDVTTGKLKVPGLPEFRR</sequence>
<dbReference type="InterPro" id="IPR036891">
    <property type="entry name" value="Signal_recog_part_SRP54_M_sf"/>
</dbReference>
<evidence type="ECO:0000256" key="7">
    <source>
        <dbReference type="ARBA" id="ARBA00023274"/>
    </source>
</evidence>